<dbReference type="Proteomes" id="UP000503640">
    <property type="component" value="Unassembled WGS sequence"/>
</dbReference>
<evidence type="ECO:0000259" key="1">
    <source>
        <dbReference type="SMART" id="SM00382"/>
    </source>
</evidence>
<dbReference type="PANTHER" id="PTHR37291:SF1">
    <property type="entry name" value="TYPE IV METHYL-DIRECTED RESTRICTION ENZYME ECOKMCRB SUBUNIT"/>
    <property type="match status" value="1"/>
</dbReference>
<dbReference type="SUPFAM" id="SSF52540">
    <property type="entry name" value="P-loop containing nucleoside triphosphate hydrolases"/>
    <property type="match status" value="1"/>
</dbReference>
<dbReference type="PANTHER" id="PTHR37291">
    <property type="entry name" value="5-METHYLCYTOSINE-SPECIFIC RESTRICTION ENZYME B"/>
    <property type="match status" value="1"/>
</dbReference>
<comment type="caution">
    <text evidence="2">The sequence shown here is derived from an EMBL/GenBank/DDBJ whole genome shotgun (WGS) entry which is preliminary data.</text>
</comment>
<dbReference type="GO" id="GO:0005524">
    <property type="term" value="F:ATP binding"/>
    <property type="evidence" value="ECO:0007669"/>
    <property type="project" value="InterPro"/>
</dbReference>
<dbReference type="RefSeq" id="WP_176068283.1">
    <property type="nucleotide sequence ID" value="NZ_BJTG01000010.1"/>
</dbReference>
<dbReference type="GO" id="GO:0016887">
    <property type="term" value="F:ATP hydrolysis activity"/>
    <property type="evidence" value="ECO:0007669"/>
    <property type="project" value="InterPro"/>
</dbReference>
<dbReference type="InterPro" id="IPR011704">
    <property type="entry name" value="ATPase_dyneun-rel_AAA"/>
</dbReference>
<reference evidence="3" key="1">
    <citation type="journal article" date="2020" name="Appl. Environ. Microbiol.">
        <title>Diazotrophic Anaeromyxobacter Isolates from Soils.</title>
        <authorList>
            <person name="Masuda Y."/>
            <person name="Yamanaka H."/>
            <person name="Xu Z.X."/>
            <person name="Shiratori Y."/>
            <person name="Aono T."/>
            <person name="Amachi S."/>
            <person name="Senoo K."/>
            <person name="Itoh H."/>
        </authorList>
    </citation>
    <scope>NUCLEOTIDE SEQUENCE [LARGE SCALE GENOMIC DNA]</scope>
    <source>
        <strain evidence="3">R267</strain>
    </source>
</reference>
<sequence length="487" mass="53845">MSSRTAFDDLYELMALGRAAEAEKDEVKHRIEAAFKERCHASDWDKFKTRAFVSRDLKDAAYSGLIIAENDDSGAYQGTSFVWFPGEGGSVAVLVIGTGGFGPDAHILARQGHRRRLRALQRIHGSLWVKPDLLDLGSAVPDAAAREWPTIDKALQTYNKVIYAAVPVRGDAARSTVRDLLDLFVHEHGVRFKGAAKEEWDERKREMLARLFPRHSEDEVDALLAERRFVVLQGPPGTGKTRFALRVARRHGEPTFIQFHPARTYEDFVVGLAPRPAPGGLTFEVRPGDLVRANAAARGKEHVLVIDELNRGDLARVLGEAITLFEPGEPDRAVELPHGIGPSGERRLQLEPGLRVLGTLNTADRSIAHVDLAIRRRFAFLDLWPDLEVVRAQGDELATELFADTLDTFSEHADEAGLALVPGHAYFLDPRPDAPTPLRASRIRLRLRHELLPLLRTYVDERLLGPASSEVAGLADRVEAALDGALA</sequence>
<evidence type="ECO:0000313" key="3">
    <source>
        <dbReference type="Proteomes" id="UP000503640"/>
    </source>
</evidence>
<dbReference type="InterPro" id="IPR003593">
    <property type="entry name" value="AAA+_ATPase"/>
</dbReference>
<feature type="domain" description="AAA+ ATPase" evidence="1">
    <location>
        <begin position="226"/>
        <end position="388"/>
    </location>
</feature>
<keyword evidence="3" id="KW-1185">Reference proteome</keyword>
<dbReference type="SMART" id="SM00382">
    <property type="entry name" value="AAA"/>
    <property type="match status" value="1"/>
</dbReference>
<evidence type="ECO:0000313" key="2">
    <source>
        <dbReference type="EMBL" id="GEJ59104.1"/>
    </source>
</evidence>
<accession>A0A7I9VRN6</accession>
<dbReference type="Gene3D" id="3.40.50.300">
    <property type="entry name" value="P-loop containing nucleotide triphosphate hydrolases"/>
    <property type="match status" value="1"/>
</dbReference>
<name>A0A7I9VRN6_9BACT</name>
<gene>
    <name evidence="2" type="ORF">AMYX_38450</name>
</gene>
<organism evidence="2 3">
    <name type="scientific">Anaeromyxobacter diazotrophicus</name>
    <dbReference type="NCBI Taxonomy" id="2590199"/>
    <lineage>
        <taxon>Bacteria</taxon>
        <taxon>Pseudomonadati</taxon>
        <taxon>Myxococcota</taxon>
        <taxon>Myxococcia</taxon>
        <taxon>Myxococcales</taxon>
        <taxon>Cystobacterineae</taxon>
        <taxon>Anaeromyxobacteraceae</taxon>
        <taxon>Anaeromyxobacter</taxon>
    </lineage>
</organism>
<proteinExistence type="predicted"/>
<dbReference type="InterPro" id="IPR027417">
    <property type="entry name" value="P-loop_NTPase"/>
</dbReference>
<protein>
    <recommendedName>
        <fullName evidence="1">AAA+ ATPase domain-containing protein</fullName>
    </recommendedName>
</protein>
<dbReference type="InterPro" id="IPR052934">
    <property type="entry name" value="Methyl-DNA_Rec/Restrict_Enz"/>
</dbReference>
<dbReference type="AlphaFoldDB" id="A0A7I9VRN6"/>
<dbReference type="Pfam" id="PF07728">
    <property type="entry name" value="AAA_5"/>
    <property type="match status" value="1"/>
</dbReference>
<dbReference type="EMBL" id="BJTG01000010">
    <property type="protein sequence ID" value="GEJ59104.1"/>
    <property type="molecule type" value="Genomic_DNA"/>
</dbReference>